<feature type="signal peptide" evidence="1">
    <location>
        <begin position="1"/>
        <end position="21"/>
    </location>
</feature>
<dbReference type="PROSITE" id="PS50240">
    <property type="entry name" value="TRYPSIN_DOM"/>
    <property type="match status" value="1"/>
</dbReference>
<dbReference type="PRINTS" id="PR00722">
    <property type="entry name" value="CHYMOTRYPSIN"/>
</dbReference>
<gene>
    <name evidence="3" type="ORF">LVJ94_03275</name>
</gene>
<evidence type="ECO:0000256" key="1">
    <source>
        <dbReference type="SAM" id="SignalP"/>
    </source>
</evidence>
<dbReference type="InterPro" id="IPR043504">
    <property type="entry name" value="Peptidase_S1_PA_chymotrypsin"/>
</dbReference>
<dbReference type="InterPro" id="IPR009003">
    <property type="entry name" value="Peptidase_S1_PA"/>
</dbReference>
<dbReference type="RefSeq" id="WP_394835916.1">
    <property type="nucleotide sequence ID" value="NZ_CP089929.1"/>
</dbReference>
<feature type="domain" description="Peptidase S1" evidence="2">
    <location>
        <begin position="50"/>
        <end position="323"/>
    </location>
</feature>
<evidence type="ECO:0000259" key="2">
    <source>
        <dbReference type="PROSITE" id="PS50240"/>
    </source>
</evidence>
<organism evidence="3 4">
    <name type="scientific">Pendulispora rubella</name>
    <dbReference type="NCBI Taxonomy" id="2741070"/>
    <lineage>
        <taxon>Bacteria</taxon>
        <taxon>Pseudomonadati</taxon>
        <taxon>Myxococcota</taxon>
        <taxon>Myxococcia</taxon>
        <taxon>Myxococcales</taxon>
        <taxon>Sorangiineae</taxon>
        <taxon>Pendulisporaceae</taxon>
        <taxon>Pendulispora</taxon>
    </lineage>
</organism>
<evidence type="ECO:0000313" key="4">
    <source>
        <dbReference type="Proteomes" id="UP001374803"/>
    </source>
</evidence>
<dbReference type="Gene3D" id="2.40.10.10">
    <property type="entry name" value="Trypsin-like serine proteases"/>
    <property type="match status" value="1"/>
</dbReference>
<evidence type="ECO:0000313" key="3">
    <source>
        <dbReference type="EMBL" id="WXB06268.1"/>
    </source>
</evidence>
<protein>
    <submittedName>
        <fullName evidence="3">S1 family peptidase</fullName>
    </submittedName>
</protein>
<dbReference type="EMBL" id="CP089983">
    <property type="protein sequence ID" value="WXB06268.1"/>
    <property type="molecule type" value="Genomic_DNA"/>
</dbReference>
<dbReference type="Pfam" id="PF00089">
    <property type="entry name" value="Trypsin"/>
    <property type="match status" value="1"/>
</dbReference>
<keyword evidence="4" id="KW-1185">Reference proteome</keyword>
<dbReference type="InterPro" id="IPR001314">
    <property type="entry name" value="Peptidase_S1A"/>
</dbReference>
<reference evidence="3" key="1">
    <citation type="submission" date="2021-12" db="EMBL/GenBank/DDBJ databases">
        <title>Discovery of the Pendulisporaceae a myxobacterial family with distinct sporulation behavior and unique specialized metabolism.</title>
        <authorList>
            <person name="Garcia R."/>
            <person name="Popoff A."/>
            <person name="Bader C.D."/>
            <person name="Loehr J."/>
            <person name="Walesch S."/>
            <person name="Walt C."/>
            <person name="Boldt J."/>
            <person name="Bunk B."/>
            <person name="Haeckl F.J.F.P.J."/>
            <person name="Gunesch A.P."/>
            <person name="Birkelbach J."/>
            <person name="Nuebel U."/>
            <person name="Pietschmann T."/>
            <person name="Bach T."/>
            <person name="Mueller R."/>
        </authorList>
    </citation>
    <scope>NUCLEOTIDE SEQUENCE</scope>
    <source>
        <strain evidence="3">MSr11367</strain>
    </source>
</reference>
<keyword evidence="1" id="KW-0732">Signal</keyword>
<name>A0ABZ2L8K2_9BACT</name>
<dbReference type="SUPFAM" id="SSF50494">
    <property type="entry name" value="Trypsin-like serine proteases"/>
    <property type="match status" value="1"/>
</dbReference>
<feature type="chain" id="PRO_5046370905" evidence="1">
    <location>
        <begin position="22"/>
        <end position="323"/>
    </location>
</feature>
<dbReference type="PROSITE" id="PS51257">
    <property type="entry name" value="PROKAR_LIPOPROTEIN"/>
    <property type="match status" value="1"/>
</dbReference>
<proteinExistence type="predicted"/>
<sequence>MRTSKNYLLALTVALASGCSAKDGTEAIGASDDELVGAPLDSEHLFSVGVCTGNVNPDGSCPVSGTANTSRCSGTLVAPNLVITSRHCVERMNPPTSDRCTGSFNGTAINASVQITTSSTVYQSGSTWHRVESIRTPQGTKACTDDVALLTLATKVDIEPASVYLKQSSIELDLRQGFAMVGRGWFALRFDPETHERIEYDTGNLERRKRENIPFVCKPTETTPCSVYDLFASPPSATLVPGTIGYAAGTASGDSGAGLIPKVLFDKAHHYGLVAIHATTMTGPDGRQGTGQGLLLEPHANLIREAARAAAQRGAYPVPDWAL</sequence>
<dbReference type="Proteomes" id="UP001374803">
    <property type="component" value="Chromosome"/>
</dbReference>
<dbReference type="InterPro" id="IPR001254">
    <property type="entry name" value="Trypsin_dom"/>
</dbReference>
<accession>A0ABZ2L8K2</accession>